<dbReference type="InterPro" id="IPR013154">
    <property type="entry name" value="ADH-like_N"/>
</dbReference>
<keyword evidence="3" id="KW-1185">Reference proteome</keyword>
<organism evidence="2 3">
    <name type="scientific">Trinickia violacea</name>
    <dbReference type="NCBI Taxonomy" id="2571746"/>
    <lineage>
        <taxon>Bacteria</taxon>
        <taxon>Pseudomonadati</taxon>
        <taxon>Pseudomonadota</taxon>
        <taxon>Betaproteobacteria</taxon>
        <taxon>Burkholderiales</taxon>
        <taxon>Burkholderiaceae</taxon>
        <taxon>Trinickia</taxon>
    </lineage>
</organism>
<gene>
    <name evidence="2" type="ORF">FAZ95_06435</name>
</gene>
<dbReference type="InterPro" id="IPR036291">
    <property type="entry name" value="NAD(P)-bd_dom_sf"/>
</dbReference>
<dbReference type="OrthoDB" id="9780520at2"/>
<dbReference type="PANTHER" id="PTHR43482:SF1">
    <property type="entry name" value="PROTEIN AST1-RELATED"/>
    <property type="match status" value="1"/>
</dbReference>
<accession>A0A4P8IPD3</accession>
<dbReference type="GO" id="GO:0016491">
    <property type="term" value="F:oxidoreductase activity"/>
    <property type="evidence" value="ECO:0007669"/>
    <property type="project" value="InterPro"/>
</dbReference>
<dbReference type="AlphaFoldDB" id="A0A4P8IPD3"/>
<dbReference type="Pfam" id="PF00107">
    <property type="entry name" value="ADH_zinc_N"/>
    <property type="match status" value="1"/>
</dbReference>
<dbReference type="KEGG" id="tvl:FAZ95_06435"/>
<dbReference type="SMART" id="SM00829">
    <property type="entry name" value="PKS_ER"/>
    <property type="match status" value="1"/>
</dbReference>
<dbReference type="Proteomes" id="UP000298656">
    <property type="component" value="Chromosome 1"/>
</dbReference>
<protein>
    <submittedName>
        <fullName evidence="2">Zinc-binding alcohol dehydrogenase family protein</fullName>
    </submittedName>
</protein>
<dbReference type="Gene3D" id="3.40.50.720">
    <property type="entry name" value="NAD(P)-binding Rossmann-like Domain"/>
    <property type="match status" value="1"/>
</dbReference>
<dbReference type="Pfam" id="PF08240">
    <property type="entry name" value="ADH_N"/>
    <property type="match status" value="1"/>
</dbReference>
<dbReference type="InterPro" id="IPR013149">
    <property type="entry name" value="ADH-like_C"/>
</dbReference>
<dbReference type="SUPFAM" id="SSF50129">
    <property type="entry name" value="GroES-like"/>
    <property type="match status" value="1"/>
</dbReference>
<evidence type="ECO:0000313" key="3">
    <source>
        <dbReference type="Proteomes" id="UP000298656"/>
    </source>
</evidence>
<evidence type="ECO:0000313" key="2">
    <source>
        <dbReference type="EMBL" id="QCP48853.1"/>
    </source>
</evidence>
<name>A0A4P8IPD3_9BURK</name>
<dbReference type="EMBL" id="CP040077">
    <property type="protein sequence ID" value="QCP48853.1"/>
    <property type="molecule type" value="Genomic_DNA"/>
</dbReference>
<dbReference type="PANTHER" id="PTHR43482">
    <property type="entry name" value="PROTEIN AST1-RELATED"/>
    <property type="match status" value="1"/>
</dbReference>
<dbReference type="InterPro" id="IPR020843">
    <property type="entry name" value="ER"/>
</dbReference>
<dbReference type="RefSeq" id="WP_137331684.1">
    <property type="nucleotide sequence ID" value="NZ_CP040077.1"/>
</dbReference>
<feature type="domain" description="Enoyl reductase (ER)" evidence="1">
    <location>
        <begin position="15"/>
        <end position="323"/>
    </location>
</feature>
<reference evidence="2 3" key="1">
    <citation type="submission" date="2019-05" db="EMBL/GenBank/DDBJ databases">
        <title>Burkholderia sp. DHOD12, isolated from subtropical forest soil.</title>
        <authorList>
            <person name="Gao Z.-H."/>
            <person name="Qiu L.-H."/>
        </authorList>
    </citation>
    <scope>NUCLEOTIDE SEQUENCE [LARGE SCALE GENOMIC DNA]</scope>
    <source>
        <strain evidence="2 3">DHOD12</strain>
    </source>
</reference>
<dbReference type="InterPro" id="IPR011032">
    <property type="entry name" value="GroES-like_sf"/>
</dbReference>
<proteinExistence type="predicted"/>
<dbReference type="Gene3D" id="3.90.180.10">
    <property type="entry name" value="Medium-chain alcohol dehydrogenases, catalytic domain"/>
    <property type="match status" value="1"/>
</dbReference>
<dbReference type="SUPFAM" id="SSF51735">
    <property type="entry name" value="NAD(P)-binding Rossmann-fold domains"/>
    <property type="match status" value="1"/>
</dbReference>
<evidence type="ECO:0000259" key="1">
    <source>
        <dbReference type="SMART" id="SM00829"/>
    </source>
</evidence>
<sequence>MKNVRVLEKSIDIDSLALHIDTQSVPQVGAAECLVEIESAGVNPSDVKAALGLMPHAVWPRTPGRDYAGRVIDGPSHLLGMGVWGSGGELGIRRDGTHARYLAVPTHSVREKPANLTMDEAGAVGVPFITAFEGLRRAGRVKEGDVVLVLGANGKVGQAAIQLATMAGAKVLGVGRSEQPYLGHASGDVKMIDASSVNLDEVVLDMTDGHGADYVFNTVGSPYFERANKAMAVRGTQILISTIERPVPFDIFAFYRGQHTYVGIDSLALDAKEAALILDVLMPHFEQGTLRPFPIDDDFVFDLADATLAYQAVYRGAANRVLLKP</sequence>
<dbReference type="InterPro" id="IPR052585">
    <property type="entry name" value="Lipid_raft_assoc_Zn_ADH"/>
</dbReference>